<dbReference type="PROSITE" id="PS51257">
    <property type="entry name" value="PROKAR_LIPOPROTEIN"/>
    <property type="match status" value="1"/>
</dbReference>
<dbReference type="Proteomes" id="UP000246483">
    <property type="component" value="Unassembled WGS sequence"/>
</dbReference>
<keyword evidence="1" id="KW-0732">Signal</keyword>
<sequence>MRAFAASFPLAHRWLSLVLAGVLSGALVACGGGGDGEDVGPPPGTQQYPAGIWEGVVGSGTTQRPMIGFIDPGVDGKGGEFYFGRGAAGAAGYDSLYGMLRTEVTNVQAVGVSYYSVQDGKFADGLTLRGTATPDPLTGRTATISGSYARPVGTAADRGVPESFKLNYSPLNNYPARLSLIAGAYRGSGLFGGYWALRIARDGSVEGSIGNCRVGGTATPRSPDSALYSVSLTFSGEEVACGPRTQQMGVAMLRFDGNGVPNGIWVLTRSVVGQRDVYVLDGVAEQRDPDPDLRNALPAAGNWVGPQTLPAGVGGDAGMAGAVLPDGGFFFYTNTPASHDALYGDLLVREDASTSTYFLSADEGVYFARGRSAGTPGTYVGGAQFEATLANVGLGAAPLRLVGKYSHPGQAGGFATLFNMEPDPLYALPPGVVSNVNLIVGNYGMASLNLAGTGGSATLNVDGFGAISGQTEHGCLIVGRLAAEPTSDRQWRNLYRVTGLNYLNKPNAAGCPLAGGPPQSGVASAMFAAGGRVTGLRILSAGQQANGQRRHTVFLGSRL</sequence>
<dbReference type="OrthoDB" id="8800886at2"/>
<gene>
    <name evidence="2" type="ORF">DFR36_10331</name>
</gene>
<organism evidence="2 3">
    <name type="scientific">Melaminivora alkalimesophila</name>
    <dbReference type="NCBI Taxonomy" id="1165852"/>
    <lineage>
        <taxon>Bacteria</taxon>
        <taxon>Pseudomonadati</taxon>
        <taxon>Pseudomonadota</taxon>
        <taxon>Betaproteobacteria</taxon>
        <taxon>Burkholderiales</taxon>
        <taxon>Comamonadaceae</taxon>
        <taxon>Melaminivora</taxon>
    </lineage>
</organism>
<proteinExistence type="predicted"/>
<feature type="signal peptide" evidence="1">
    <location>
        <begin position="1"/>
        <end position="31"/>
    </location>
</feature>
<keyword evidence="3" id="KW-1185">Reference proteome</keyword>
<comment type="caution">
    <text evidence="2">The sequence shown here is derived from an EMBL/GenBank/DDBJ whole genome shotgun (WGS) entry which is preliminary data.</text>
</comment>
<dbReference type="RefSeq" id="WP_110012116.1">
    <property type="nucleotide sequence ID" value="NZ_QGUB01000003.1"/>
</dbReference>
<evidence type="ECO:0000313" key="3">
    <source>
        <dbReference type="Proteomes" id="UP000246483"/>
    </source>
</evidence>
<name>A0A317RE71_9BURK</name>
<dbReference type="AlphaFoldDB" id="A0A317RE71"/>
<evidence type="ECO:0000313" key="2">
    <source>
        <dbReference type="EMBL" id="PWW46756.1"/>
    </source>
</evidence>
<evidence type="ECO:0000256" key="1">
    <source>
        <dbReference type="SAM" id="SignalP"/>
    </source>
</evidence>
<reference evidence="2 3" key="1">
    <citation type="submission" date="2018-05" db="EMBL/GenBank/DDBJ databases">
        <title>Genomic Encyclopedia of Type Strains, Phase IV (KMG-IV): sequencing the most valuable type-strain genomes for metagenomic binning, comparative biology and taxonomic classification.</title>
        <authorList>
            <person name="Goeker M."/>
        </authorList>
    </citation>
    <scope>NUCLEOTIDE SEQUENCE [LARGE SCALE GENOMIC DNA]</scope>
    <source>
        <strain evidence="2 3">DSM 26006</strain>
    </source>
</reference>
<feature type="chain" id="PRO_5016407163" evidence="1">
    <location>
        <begin position="32"/>
        <end position="559"/>
    </location>
</feature>
<dbReference type="EMBL" id="QGUB01000003">
    <property type="protein sequence ID" value="PWW46756.1"/>
    <property type="molecule type" value="Genomic_DNA"/>
</dbReference>
<accession>A0A317RE71</accession>
<protein>
    <submittedName>
        <fullName evidence="2">Uncharacterized protein</fullName>
    </submittedName>
</protein>